<evidence type="ECO:0000313" key="2">
    <source>
        <dbReference type="EMBL" id="CAB1448839.1"/>
    </source>
</evidence>
<sequence length="134" mass="14275">MCLMEGERCAIDPGKVSTITPVGRCSPVPQFNQMLPQTPGFILGSSQAGAPSLPLRTQALSLMHLRTKLFALTQLEAMGTIVGVSEEEELWDMMQGPGSSSLRLSPSGPAVETDDDVDLSSSFKSVHEQKPTTG</sequence>
<feature type="compositionally biased region" description="Basic and acidic residues" evidence="1">
    <location>
        <begin position="125"/>
        <end position="134"/>
    </location>
</feature>
<comment type="caution">
    <text evidence="2">The sequence shown here is derived from an EMBL/GenBank/DDBJ whole genome shotgun (WGS) entry which is preliminary data.</text>
</comment>
<feature type="region of interest" description="Disordered" evidence="1">
    <location>
        <begin position="92"/>
        <end position="134"/>
    </location>
</feature>
<protein>
    <submittedName>
        <fullName evidence="2">Uncharacterized protein</fullName>
    </submittedName>
</protein>
<gene>
    <name evidence="2" type="ORF">PLEPLA_LOCUS36489</name>
</gene>
<proteinExistence type="predicted"/>
<evidence type="ECO:0000256" key="1">
    <source>
        <dbReference type="SAM" id="MobiDB-lite"/>
    </source>
</evidence>
<dbReference type="Proteomes" id="UP001153269">
    <property type="component" value="Unassembled WGS sequence"/>
</dbReference>
<evidence type="ECO:0000313" key="3">
    <source>
        <dbReference type="Proteomes" id="UP001153269"/>
    </source>
</evidence>
<feature type="compositionally biased region" description="Low complexity" evidence="1">
    <location>
        <begin position="96"/>
        <end position="109"/>
    </location>
</feature>
<accession>A0A9N7VG20</accession>
<reference evidence="2" key="1">
    <citation type="submission" date="2020-03" db="EMBL/GenBank/DDBJ databases">
        <authorList>
            <person name="Weist P."/>
        </authorList>
    </citation>
    <scope>NUCLEOTIDE SEQUENCE</scope>
</reference>
<organism evidence="2 3">
    <name type="scientific">Pleuronectes platessa</name>
    <name type="common">European plaice</name>
    <dbReference type="NCBI Taxonomy" id="8262"/>
    <lineage>
        <taxon>Eukaryota</taxon>
        <taxon>Metazoa</taxon>
        <taxon>Chordata</taxon>
        <taxon>Craniata</taxon>
        <taxon>Vertebrata</taxon>
        <taxon>Euteleostomi</taxon>
        <taxon>Actinopterygii</taxon>
        <taxon>Neopterygii</taxon>
        <taxon>Teleostei</taxon>
        <taxon>Neoteleostei</taxon>
        <taxon>Acanthomorphata</taxon>
        <taxon>Carangaria</taxon>
        <taxon>Pleuronectiformes</taxon>
        <taxon>Pleuronectoidei</taxon>
        <taxon>Pleuronectidae</taxon>
        <taxon>Pleuronectes</taxon>
    </lineage>
</organism>
<name>A0A9N7VG20_PLEPL</name>
<dbReference type="AlphaFoldDB" id="A0A9N7VG20"/>
<dbReference type="EMBL" id="CADEAL010003991">
    <property type="protein sequence ID" value="CAB1448839.1"/>
    <property type="molecule type" value="Genomic_DNA"/>
</dbReference>
<keyword evidence="3" id="KW-1185">Reference proteome</keyword>